<evidence type="ECO:0000256" key="4">
    <source>
        <dbReference type="ARBA" id="ARBA00022824"/>
    </source>
</evidence>
<evidence type="ECO:0000313" key="12">
    <source>
        <dbReference type="Proteomes" id="UP000726737"/>
    </source>
</evidence>
<feature type="signal peptide" evidence="10">
    <location>
        <begin position="1"/>
        <end position="25"/>
    </location>
</feature>
<name>A0A9P6PJJ2_9FUNG</name>
<dbReference type="SUPFAM" id="SSF52833">
    <property type="entry name" value="Thioredoxin-like"/>
    <property type="match status" value="1"/>
</dbReference>
<protein>
    <recommendedName>
        <fullName evidence="13">Thioredoxin domain-containing protein</fullName>
    </recommendedName>
</protein>
<evidence type="ECO:0000313" key="11">
    <source>
        <dbReference type="EMBL" id="KAG0247147.1"/>
    </source>
</evidence>
<evidence type="ECO:0000256" key="3">
    <source>
        <dbReference type="ARBA" id="ARBA00022729"/>
    </source>
</evidence>
<dbReference type="EMBL" id="JAAAJA010001568">
    <property type="protein sequence ID" value="KAG0247147.1"/>
    <property type="molecule type" value="Genomic_DNA"/>
</dbReference>
<dbReference type="InterPro" id="IPR052454">
    <property type="entry name" value="TMX_domain-containing"/>
</dbReference>
<feature type="chain" id="PRO_5040390137" description="Thioredoxin domain-containing protein" evidence="10">
    <location>
        <begin position="26"/>
        <end position="297"/>
    </location>
</feature>
<reference evidence="11" key="1">
    <citation type="journal article" date="2020" name="Fungal Divers.">
        <title>Resolving the Mortierellaceae phylogeny through synthesis of multi-gene phylogenetics and phylogenomics.</title>
        <authorList>
            <person name="Vandepol N."/>
            <person name="Liber J."/>
            <person name="Desiro A."/>
            <person name="Na H."/>
            <person name="Kennedy M."/>
            <person name="Barry K."/>
            <person name="Grigoriev I.V."/>
            <person name="Miller A.N."/>
            <person name="O'Donnell K."/>
            <person name="Stajich J.E."/>
            <person name="Bonito G."/>
        </authorList>
    </citation>
    <scope>NUCLEOTIDE SEQUENCE</scope>
    <source>
        <strain evidence="11">KOD948</strain>
    </source>
</reference>
<keyword evidence="4" id="KW-0256">Endoplasmic reticulum</keyword>
<evidence type="ECO:0000256" key="7">
    <source>
        <dbReference type="ARBA" id="ARBA00023157"/>
    </source>
</evidence>
<keyword evidence="3 10" id="KW-0732">Signal</keyword>
<comment type="subcellular location">
    <subcellularLocation>
        <location evidence="1">Endoplasmic reticulum membrane</location>
        <topology evidence="1">Single-pass membrane protein</topology>
    </subcellularLocation>
</comment>
<keyword evidence="6" id="KW-1133">Transmembrane helix</keyword>
<dbReference type="AlphaFoldDB" id="A0A9P6PJJ2"/>
<keyword evidence="2" id="KW-0813">Transport</keyword>
<evidence type="ECO:0000256" key="6">
    <source>
        <dbReference type="ARBA" id="ARBA00022989"/>
    </source>
</evidence>
<keyword evidence="12" id="KW-1185">Reference proteome</keyword>
<comment type="caution">
    <text evidence="11">The sequence shown here is derived from an EMBL/GenBank/DDBJ whole genome shotgun (WGS) entry which is preliminary data.</text>
</comment>
<feature type="compositionally biased region" description="Basic residues" evidence="9">
    <location>
        <begin position="282"/>
        <end position="297"/>
    </location>
</feature>
<dbReference type="GO" id="GO:0005789">
    <property type="term" value="C:endoplasmic reticulum membrane"/>
    <property type="evidence" value="ECO:0007669"/>
    <property type="project" value="UniProtKB-SubCell"/>
</dbReference>
<dbReference type="Gene3D" id="3.40.30.10">
    <property type="entry name" value="Glutaredoxin"/>
    <property type="match status" value="1"/>
</dbReference>
<proteinExistence type="predicted"/>
<sequence>MKFLKTTVALLGVVALLASPTYGQGQGQQQQQPAAAAPHGGPEHSTLGALFNTVKSILIGGAPPPLFLADPDGVIMNITDANYKETIFEDEWIIAFCSATSAPCADYFPTYVEAAVALKGETNTKFASSWVEENGRLVARFFIPARLPFLVYAKDGVFRQIPYVRNDTQFLIDFIEEEMYQQFNILDGPMGPYSILSTYFEKYADVMEWVGQYTSWMPRWLIYIIAGSMSGAVFSFFSGGSNYSSDPSKYPHLNPDGTLKKTEATDNSSSTSTSTSTSTTKTKSKSSSTKKRTTKKA</sequence>
<evidence type="ECO:0000256" key="5">
    <source>
        <dbReference type="ARBA" id="ARBA00022982"/>
    </source>
</evidence>
<dbReference type="PANTHER" id="PTHR46107:SF3">
    <property type="entry name" value="THIOREDOXIN DOMAIN-CONTAINING PROTEIN"/>
    <property type="match status" value="1"/>
</dbReference>
<evidence type="ECO:0000256" key="10">
    <source>
        <dbReference type="SAM" id="SignalP"/>
    </source>
</evidence>
<gene>
    <name evidence="11" type="ORF">BG011_001940</name>
</gene>
<keyword evidence="6" id="KW-0472">Membrane</keyword>
<feature type="compositionally biased region" description="Low complexity" evidence="9">
    <location>
        <begin position="268"/>
        <end position="281"/>
    </location>
</feature>
<feature type="region of interest" description="Disordered" evidence="9">
    <location>
        <begin position="248"/>
        <end position="297"/>
    </location>
</feature>
<keyword evidence="7" id="KW-1015">Disulfide bond</keyword>
<accession>A0A9P6PJJ2</accession>
<evidence type="ECO:0000256" key="8">
    <source>
        <dbReference type="ARBA" id="ARBA00023284"/>
    </source>
</evidence>
<evidence type="ECO:0000256" key="2">
    <source>
        <dbReference type="ARBA" id="ARBA00022448"/>
    </source>
</evidence>
<keyword evidence="5" id="KW-0249">Electron transport</keyword>
<keyword evidence="6" id="KW-0812">Transmembrane</keyword>
<evidence type="ECO:0008006" key="13">
    <source>
        <dbReference type="Google" id="ProtNLM"/>
    </source>
</evidence>
<dbReference type="GO" id="GO:0015036">
    <property type="term" value="F:disulfide oxidoreductase activity"/>
    <property type="evidence" value="ECO:0007669"/>
    <property type="project" value="TreeGrafter"/>
</dbReference>
<keyword evidence="8" id="KW-0676">Redox-active center</keyword>
<dbReference type="PANTHER" id="PTHR46107">
    <property type="entry name" value="DUMPY: SHORTER THAN WILD-TYPE"/>
    <property type="match status" value="1"/>
</dbReference>
<organism evidence="11 12">
    <name type="scientific">Mortierella polycephala</name>
    <dbReference type="NCBI Taxonomy" id="41804"/>
    <lineage>
        <taxon>Eukaryota</taxon>
        <taxon>Fungi</taxon>
        <taxon>Fungi incertae sedis</taxon>
        <taxon>Mucoromycota</taxon>
        <taxon>Mortierellomycotina</taxon>
        <taxon>Mortierellomycetes</taxon>
        <taxon>Mortierellales</taxon>
        <taxon>Mortierellaceae</taxon>
        <taxon>Mortierella</taxon>
    </lineage>
</organism>
<dbReference type="Proteomes" id="UP000726737">
    <property type="component" value="Unassembled WGS sequence"/>
</dbReference>
<evidence type="ECO:0000256" key="9">
    <source>
        <dbReference type="SAM" id="MobiDB-lite"/>
    </source>
</evidence>
<dbReference type="InterPro" id="IPR036249">
    <property type="entry name" value="Thioredoxin-like_sf"/>
</dbReference>
<evidence type="ECO:0000256" key="1">
    <source>
        <dbReference type="ARBA" id="ARBA00004389"/>
    </source>
</evidence>
<dbReference type="OrthoDB" id="2502001at2759"/>